<dbReference type="PROSITE" id="PS00108">
    <property type="entry name" value="PROTEIN_KINASE_ST"/>
    <property type="match status" value="1"/>
</dbReference>
<dbReference type="InterPro" id="IPR000719">
    <property type="entry name" value="Prot_kinase_dom"/>
</dbReference>
<dbReference type="PANTHER" id="PTHR24359:SF1">
    <property type="entry name" value="INHIBITOR OF NUCLEAR FACTOR KAPPA-B KINASE EPSILON SUBUNIT HOMOLOG 1-RELATED"/>
    <property type="match status" value="1"/>
</dbReference>
<dbReference type="AlphaFoldDB" id="A0A5N6TWA7"/>
<dbReference type="SUPFAM" id="SSF56112">
    <property type="entry name" value="Protein kinase-like (PK-like)"/>
    <property type="match status" value="1"/>
</dbReference>
<name>A0A5N6TWA7_ASPAV</name>
<organism evidence="2 3">
    <name type="scientific">Aspergillus avenaceus</name>
    <dbReference type="NCBI Taxonomy" id="36643"/>
    <lineage>
        <taxon>Eukaryota</taxon>
        <taxon>Fungi</taxon>
        <taxon>Dikarya</taxon>
        <taxon>Ascomycota</taxon>
        <taxon>Pezizomycotina</taxon>
        <taxon>Eurotiomycetes</taxon>
        <taxon>Eurotiomycetidae</taxon>
        <taxon>Eurotiales</taxon>
        <taxon>Aspergillaceae</taxon>
        <taxon>Aspergillus</taxon>
        <taxon>Aspergillus subgen. Circumdati</taxon>
    </lineage>
</organism>
<reference evidence="2 3" key="1">
    <citation type="submission" date="2019-04" db="EMBL/GenBank/DDBJ databases">
        <title>Friends and foes A comparative genomics study of 23 Aspergillus species from section Flavi.</title>
        <authorList>
            <consortium name="DOE Joint Genome Institute"/>
            <person name="Kjaerbolling I."/>
            <person name="Vesth T."/>
            <person name="Frisvad J.C."/>
            <person name="Nybo J.L."/>
            <person name="Theobald S."/>
            <person name="Kildgaard S."/>
            <person name="Isbrandt T."/>
            <person name="Kuo A."/>
            <person name="Sato A."/>
            <person name="Lyhne E.K."/>
            <person name="Kogle M.E."/>
            <person name="Wiebenga A."/>
            <person name="Kun R.S."/>
            <person name="Lubbers R.J."/>
            <person name="Makela M.R."/>
            <person name="Barry K."/>
            <person name="Chovatia M."/>
            <person name="Clum A."/>
            <person name="Daum C."/>
            <person name="Haridas S."/>
            <person name="He G."/>
            <person name="LaButti K."/>
            <person name="Lipzen A."/>
            <person name="Mondo S."/>
            <person name="Riley R."/>
            <person name="Salamov A."/>
            <person name="Simmons B.A."/>
            <person name="Magnuson J.K."/>
            <person name="Henrissat B."/>
            <person name="Mortensen U.H."/>
            <person name="Larsen T.O."/>
            <person name="Devries R.P."/>
            <person name="Grigoriev I.V."/>
            <person name="Machida M."/>
            <person name="Baker S.E."/>
            <person name="Andersen M.R."/>
        </authorList>
    </citation>
    <scope>NUCLEOTIDE SEQUENCE [LARGE SCALE GENOMIC DNA]</scope>
    <source>
        <strain evidence="2 3">IBT 18842</strain>
    </source>
</reference>
<dbReference type="EMBL" id="ML742088">
    <property type="protein sequence ID" value="KAE8150665.1"/>
    <property type="molecule type" value="Genomic_DNA"/>
</dbReference>
<dbReference type="OrthoDB" id="626167at2759"/>
<dbReference type="GO" id="GO:0004674">
    <property type="term" value="F:protein serine/threonine kinase activity"/>
    <property type="evidence" value="ECO:0007669"/>
    <property type="project" value="TreeGrafter"/>
</dbReference>
<dbReference type="Gene3D" id="1.10.510.10">
    <property type="entry name" value="Transferase(Phosphotransferase) domain 1"/>
    <property type="match status" value="1"/>
</dbReference>
<evidence type="ECO:0000313" key="3">
    <source>
        <dbReference type="Proteomes" id="UP000325780"/>
    </source>
</evidence>
<dbReference type="GO" id="GO:0005524">
    <property type="term" value="F:ATP binding"/>
    <property type="evidence" value="ECO:0007669"/>
    <property type="project" value="InterPro"/>
</dbReference>
<keyword evidence="3" id="KW-1185">Reference proteome</keyword>
<proteinExistence type="predicted"/>
<gene>
    <name evidence="2" type="ORF">BDV25DRAFT_139577</name>
</gene>
<dbReference type="InterPro" id="IPR008271">
    <property type="entry name" value="Ser/Thr_kinase_AS"/>
</dbReference>
<evidence type="ECO:0000259" key="1">
    <source>
        <dbReference type="PROSITE" id="PS50011"/>
    </source>
</evidence>
<feature type="domain" description="Protein kinase" evidence="1">
    <location>
        <begin position="66"/>
        <end position="239"/>
    </location>
</feature>
<evidence type="ECO:0000313" key="2">
    <source>
        <dbReference type="EMBL" id="KAE8150665.1"/>
    </source>
</evidence>
<dbReference type="PROSITE" id="PS50011">
    <property type="entry name" value="PROTEIN_KINASE_DOM"/>
    <property type="match status" value="1"/>
</dbReference>
<protein>
    <recommendedName>
        <fullName evidence="1">Protein kinase domain-containing protein</fullName>
    </recommendedName>
</protein>
<dbReference type="Proteomes" id="UP000325780">
    <property type="component" value="Unassembled WGS sequence"/>
</dbReference>
<dbReference type="Pfam" id="PF00069">
    <property type="entry name" value="Pkinase"/>
    <property type="match status" value="1"/>
</dbReference>
<dbReference type="InterPro" id="IPR011009">
    <property type="entry name" value="Kinase-like_dom_sf"/>
</dbReference>
<dbReference type="PANTHER" id="PTHR24359">
    <property type="entry name" value="SERINE/THREONINE-PROTEIN KINASE SBK1"/>
    <property type="match status" value="1"/>
</dbReference>
<sequence length="239" mass="27073">MNSINSKNLPNSPWGEGLVKLTTLELNLADSPRDSSEFQEIEELLAILLSSRIPGPKLLRTQLDSNEFSVAIGIGGQARVQGPSQSFIQKLERCEYYLEDTLLQSATYLKRCVVKQIHTKETRRTGFHQVGFALREVKLLCHPRLADSRVVKLQGWGLCLDSLERSFSTPRLPFLILERADYNLAAALRQERSQFNFNHLRSIAEDVGLGLSDIHKANICHGDLKLENILLFREQDKNC</sequence>
<accession>A0A5N6TWA7</accession>